<feature type="compositionally biased region" description="Basic residues" evidence="1">
    <location>
        <begin position="48"/>
        <end position="63"/>
    </location>
</feature>
<dbReference type="AlphaFoldDB" id="D6A5D3"/>
<evidence type="ECO:0000313" key="2">
    <source>
        <dbReference type="EMBL" id="EFE71645.2"/>
    </source>
</evidence>
<proteinExistence type="predicted"/>
<evidence type="ECO:0000256" key="1">
    <source>
        <dbReference type="SAM" id="MobiDB-lite"/>
    </source>
</evidence>
<gene>
    <name evidence="2" type="ORF">SSFG_06881</name>
</gene>
<dbReference type="EMBL" id="DS999641">
    <property type="protein sequence ID" value="EFE71645.2"/>
    <property type="molecule type" value="Genomic_DNA"/>
</dbReference>
<reference evidence="3" key="1">
    <citation type="submission" date="2008-12" db="EMBL/GenBank/DDBJ databases">
        <title>Annotation of Streptomyces ghanaensis ATCC 14672.</title>
        <authorList>
            <consortium name="The Broad Institute Genome Sequencing Platform"/>
            <consortium name="Broad Institute Microbial Sequencing Center"/>
            <person name="Fischbach M."/>
            <person name="Ward D."/>
            <person name="Young S."/>
            <person name="Kodira C.D."/>
            <person name="Zeng Q."/>
            <person name="Koehrsen M."/>
            <person name="Godfrey P."/>
            <person name="Alvarado L."/>
            <person name="Berlin A.M."/>
            <person name="Borenstein D."/>
            <person name="Chen Z."/>
            <person name="Engels R."/>
            <person name="Freedman E."/>
            <person name="Gellesch M."/>
            <person name="Goldberg J."/>
            <person name="Griggs A."/>
            <person name="Gujja S."/>
            <person name="Heiman D.I."/>
            <person name="Hepburn T.A."/>
            <person name="Howarth C."/>
            <person name="Jen D."/>
            <person name="Larson L."/>
            <person name="Lewis B."/>
            <person name="Mehta T."/>
            <person name="Park D."/>
            <person name="Pearson M."/>
            <person name="Roberts A."/>
            <person name="Saif S."/>
            <person name="Shea T.D."/>
            <person name="Shenoy N."/>
            <person name="Sisk P."/>
            <person name="Stolte C."/>
            <person name="Sykes S.N."/>
            <person name="Walk T."/>
            <person name="White J."/>
            <person name="Yandava C."/>
            <person name="Straight P."/>
            <person name="Clardy J."/>
            <person name="Hung D."/>
            <person name="Kolter R."/>
            <person name="Mekalanos J."/>
            <person name="Walker S."/>
            <person name="Walsh C.T."/>
            <person name="Wieland B.L.C."/>
            <person name="Ilzarbe M."/>
            <person name="Galagan J."/>
            <person name="Nusbaum C."/>
            <person name="Birren B."/>
        </authorList>
    </citation>
    <scope>NUCLEOTIDE SEQUENCE [LARGE SCALE GENOMIC DNA]</scope>
    <source>
        <strain evidence="3">ATCC 14672 / DSM 40746 / JCM 4963 / KCTC 9882 / NRRL B-12104 / FH 1290</strain>
    </source>
</reference>
<name>D6A5D3_STRV1</name>
<organism evidence="2 3">
    <name type="scientific">Streptomyces viridosporus (strain ATCC 14672 / DSM 40746 / JCM 4963 / KCTC 9882 / NRRL B-12104 / FH 1290)</name>
    <name type="common">Streptomyces ghanaensis</name>
    <dbReference type="NCBI Taxonomy" id="566461"/>
    <lineage>
        <taxon>Bacteria</taxon>
        <taxon>Bacillati</taxon>
        <taxon>Actinomycetota</taxon>
        <taxon>Actinomycetes</taxon>
        <taxon>Kitasatosporales</taxon>
        <taxon>Streptomycetaceae</taxon>
        <taxon>Streptomyces</taxon>
    </lineage>
</organism>
<dbReference type="Proteomes" id="UP000003824">
    <property type="component" value="Unassembled WGS sequence"/>
</dbReference>
<accession>D6A5D3</accession>
<evidence type="ECO:0000313" key="3">
    <source>
        <dbReference type="Proteomes" id="UP000003824"/>
    </source>
</evidence>
<feature type="region of interest" description="Disordered" evidence="1">
    <location>
        <begin position="25"/>
        <end position="63"/>
    </location>
</feature>
<protein>
    <submittedName>
        <fullName evidence="2">Predicted protein</fullName>
    </submittedName>
</protein>
<sequence length="63" mass="7560">MGNFRLCRPDFSNRAVAHSILYFPGGRTAHQPKRLKRPHDDVITSSIRLRRGRRPRRPRRRLR</sequence>